<evidence type="ECO:0000313" key="1">
    <source>
        <dbReference type="EMBL" id="KKL69773.1"/>
    </source>
</evidence>
<dbReference type="EMBL" id="LAZR01026108">
    <property type="protein sequence ID" value="KKL69773.1"/>
    <property type="molecule type" value="Genomic_DNA"/>
</dbReference>
<sequence length="271" mass="30379">MPNALDASAEINTNFLLTGPPGVGKTTQLLTFKGKKFAYFFDPSGVGAVRGHDVDYEEFLGTKLNVTVSPIPKGGPGLEPRELGDARLKAQAYAQWEEHWMRSLDDGFFEKYDVVMFDSTTTLMDIALDDLLAREGRLKFTPQQGDYNTVKIQLRNIFRAGCALPCVTIFTGHTMLRQRTDQSKMLNDLLVPGDLQVRGPLLFGTCGLMTYNYDKSSKLKSYSIQTVQDEFNQNLKSDLSRIRPIQDVTISDFKRPEDFGLGKILRDSMPS</sequence>
<name>A0A0F9E709_9ZZZZ</name>
<organism evidence="1">
    <name type="scientific">marine sediment metagenome</name>
    <dbReference type="NCBI Taxonomy" id="412755"/>
    <lineage>
        <taxon>unclassified sequences</taxon>
        <taxon>metagenomes</taxon>
        <taxon>ecological metagenomes</taxon>
    </lineage>
</organism>
<accession>A0A0F9E709</accession>
<reference evidence="1" key="1">
    <citation type="journal article" date="2015" name="Nature">
        <title>Complex archaea that bridge the gap between prokaryotes and eukaryotes.</title>
        <authorList>
            <person name="Spang A."/>
            <person name="Saw J.H."/>
            <person name="Jorgensen S.L."/>
            <person name="Zaremba-Niedzwiedzka K."/>
            <person name="Martijn J."/>
            <person name="Lind A.E."/>
            <person name="van Eijk R."/>
            <person name="Schleper C."/>
            <person name="Guy L."/>
            <person name="Ettema T.J."/>
        </authorList>
    </citation>
    <scope>NUCLEOTIDE SEQUENCE</scope>
</reference>
<dbReference type="Pfam" id="PF13479">
    <property type="entry name" value="AAA_24"/>
    <property type="match status" value="1"/>
</dbReference>
<dbReference type="SUPFAM" id="SSF52540">
    <property type="entry name" value="P-loop containing nucleoside triphosphate hydrolases"/>
    <property type="match status" value="1"/>
</dbReference>
<protein>
    <submittedName>
        <fullName evidence="1">Uncharacterized protein</fullName>
    </submittedName>
</protein>
<proteinExistence type="predicted"/>
<gene>
    <name evidence="1" type="ORF">LCGC14_2111550</name>
</gene>
<dbReference type="InterPro" id="IPR027417">
    <property type="entry name" value="P-loop_NTPase"/>
</dbReference>
<dbReference type="AlphaFoldDB" id="A0A0F9E709"/>
<comment type="caution">
    <text evidence="1">The sequence shown here is derived from an EMBL/GenBank/DDBJ whole genome shotgun (WGS) entry which is preliminary data.</text>
</comment>